<gene>
    <name evidence="2" type="ORF">NCTC11343_00220</name>
    <name evidence="3" type="ORF">SPHINGO8BC_50978</name>
</gene>
<evidence type="ECO:0000256" key="1">
    <source>
        <dbReference type="SAM" id="SignalP"/>
    </source>
</evidence>
<protein>
    <recommendedName>
        <fullName evidence="6">Lipoprotein</fullName>
    </recommendedName>
</protein>
<reference evidence="2 4" key="1">
    <citation type="submission" date="2018-06" db="EMBL/GenBank/DDBJ databases">
        <authorList>
            <consortium name="Pathogen Informatics"/>
            <person name="Doyle S."/>
        </authorList>
    </citation>
    <scope>NUCLEOTIDE SEQUENCE [LARGE SCALE GENOMIC DNA]</scope>
    <source>
        <strain evidence="2 4">NCTC11343</strain>
    </source>
</reference>
<dbReference type="Proteomes" id="UP000251241">
    <property type="component" value="Unassembled WGS sequence"/>
</dbReference>
<accession>A0A2X2IU75</accession>
<sequence>MKKLIQTLGLGMLILTVLVGFTSCSKDDDPADNDLFVGKYEGTIGFDDMNNNDNDVASGEGTVTVTKVGDTYNFAFGNGIPNLNGVDFEKKDNVLVNIGSAGTGFIRIDAGKLTIGYTKDGKAWTANCNRK</sequence>
<feature type="chain" id="PRO_5036058328" description="Lipoprotein" evidence="1">
    <location>
        <begin position="26"/>
        <end position="131"/>
    </location>
</feature>
<dbReference type="RefSeq" id="WP_070565238.1">
    <property type="nucleotide sequence ID" value="NZ_CP068086.1"/>
</dbReference>
<name>A0A2X2IU75_SPHMU</name>
<evidence type="ECO:0000313" key="3">
    <source>
        <dbReference type="EMBL" id="VXC93444.1"/>
    </source>
</evidence>
<proteinExistence type="predicted"/>
<organism evidence="2 4">
    <name type="scientific">Sphingobacterium multivorum</name>
    <dbReference type="NCBI Taxonomy" id="28454"/>
    <lineage>
        <taxon>Bacteria</taxon>
        <taxon>Pseudomonadati</taxon>
        <taxon>Bacteroidota</taxon>
        <taxon>Sphingobacteriia</taxon>
        <taxon>Sphingobacteriales</taxon>
        <taxon>Sphingobacteriaceae</taxon>
        <taxon>Sphingobacterium</taxon>
    </lineage>
</organism>
<dbReference type="EMBL" id="CABWMV010000024">
    <property type="protein sequence ID" value="VXC93444.1"/>
    <property type="molecule type" value="Genomic_DNA"/>
</dbReference>
<evidence type="ECO:0000313" key="5">
    <source>
        <dbReference type="Proteomes" id="UP000432350"/>
    </source>
</evidence>
<dbReference type="Proteomes" id="UP000432350">
    <property type="component" value="Unassembled WGS sequence"/>
</dbReference>
<accession>A0A654CKH1</accession>
<dbReference type="AlphaFoldDB" id="A0A2X2IU75"/>
<keyword evidence="1" id="KW-0732">Signal</keyword>
<feature type="signal peptide" evidence="1">
    <location>
        <begin position="1"/>
        <end position="25"/>
    </location>
</feature>
<evidence type="ECO:0000313" key="4">
    <source>
        <dbReference type="Proteomes" id="UP000251241"/>
    </source>
</evidence>
<dbReference type="GeneID" id="97181947"/>
<reference evidence="3 5" key="2">
    <citation type="submission" date="2019-10" db="EMBL/GenBank/DDBJ databases">
        <authorList>
            <person name="Karimi E."/>
        </authorList>
    </citation>
    <scope>NUCLEOTIDE SEQUENCE [LARGE SCALE GENOMIC DNA]</scope>
    <source>
        <strain evidence="3">Sphingobacterium sp. 8BC</strain>
    </source>
</reference>
<dbReference type="PROSITE" id="PS51257">
    <property type="entry name" value="PROKAR_LIPOPROTEIN"/>
    <property type="match status" value="1"/>
</dbReference>
<dbReference type="EMBL" id="UAUU01000002">
    <property type="protein sequence ID" value="SPZ83701.1"/>
    <property type="molecule type" value="Genomic_DNA"/>
</dbReference>
<evidence type="ECO:0000313" key="2">
    <source>
        <dbReference type="EMBL" id="SPZ83701.1"/>
    </source>
</evidence>
<evidence type="ECO:0008006" key="6">
    <source>
        <dbReference type="Google" id="ProtNLM"/>
    </source>
</evidence>